<evidence type="ECO:0000313" key="2">
    <source>
        <dbReference type="Proteomes" id="UP000295110"/>
    </source>
</evidence>
<dbReference type="RefSeq" id="WP_132574461.1">
    <property type="nucleotide sequence ID" value="NZ_CBCSGL010000022.1"/>
</dbReference>
<protein>
    <submittedName>
        <fullName evidence="1">Uncharacterized protein</fullName>
    </submittedName>
</protein>
<accession>A0A4R3UM89</accession>
<gene>
    <name evidence="1" type="ORF">EV671_102613</name>
</gene>
<sequence length="156" mass="17193">MSPDIGAGAVSIAKPEELWHLAGQVDAVNAIALLSITAPGEARQQLLRTLPLCDAHPSLTWVWQVLVHACTMRQQELAAKSAERALHLADRPRELHTDCAGILLVDDGGAAPIEAFDDETAICAFVDWLHHRRAERDRESVVARRRHEFRLVGDPT</sequence>
<reference evidence="1 2" key="1">
    <citation type="submission" date="2019-03" db="EMBL/GenBank/DDBJ databases">
        <title>Genomic Encyclopedia of Type Strains, Phase IV (KMG-IV): sequencing the most valuable type-strain genomes for metagenomic binning, comparative biology and taxonomic classification.</title>
        <authorList>
            <person name="Goeker M."/>
        </authorList>
    </citation>
    <scope>NUCLEOTIDE SEQUENCE [LARGE SCALE GENOMIC DNA]</scope>
    <source>
        <strain evidence="1 2">DSM 654</strain>
    </source>
</reference>
<organism evidence="1 2">
    <name type="scientific">Roseateles saccharophilus</name>
    <name type="common">Pseudomonas saccharophila</name>
    <dbReference type="NCBI Taxonomy" id="304"/>
    <lineage>
        <taxon>Bacteria</taxon>
        <taxon>Pseudomonadati</taxon>
        <taxon>Pseudomonadota</taxon>
        <taxon>Betaproteobacteria</taxon>
        <taxon>Burkholderiales</taxon>
        <taxon>Sphaerotilaceae</taxon>
        <taxon>Roseateles</taxon>
    </lineage>
</organism>
<dbReference type="AlphaFoldDB" id="A0A4R3UM89"/>
<name>A0A4R3UM89_ROSSA</name>
<dbReference type="Proteomes" id="UP000295110">
    <property type="component" value="Unassembled WGS sequence"/>
</dbReference>
<keyword evidence="2" id="KW-1185">Reference proteome</keyword>
<comment type="caution">
    <text evidence="1">The sequence shown here is derived from an EMBL/GenBank/DDBJ whole genome shotgun (WGS) entry which is preliminary data.</text>
</comment>
<proteinExistence type="predicted"/>
<evidence type="ECO:0000313" key="1">
    <source>
        <dbReference type="EMBL" id="TCU91298.1"/>
    </source>
</evidence>
<dbReference type="EMBL" id="SMBU01000026">
    <property type="protein sequence ID" value="TCU91298.1"/>
    <property type="molecule type" value="Genomic_DNA"/>
</dbReference>